<evidence type="ECO:0000313" key="1">
    <source>
        <dbReference type="Proteomes" id="UP000186698"/>
    </source>
</evidence>
<proteinExistence type="predicted"/>
<dbReference type="Proteomes" id="UP000186698">
    <property type="component" value="Chromosome 9_10L"/>
</dbReference>
<name>A0A8J1LU84_XENLA</name>
<dbReference type="RefSeq" id="XP_041432601.1">
    <property type="nucleotide sequence ID" value="XM_041576667.1"/>
</dbReference>
<dbReference type="AlphaFoldDB" id="A0A8J1LU84"/>
<gene>
    <name evidence="2" type="primary">LOC121398106</name>
</gene>
<dbReference type="GeneID" id="121398106"/>
<sequence>MNYSYKVEAYEFGEKCGRNNNQSSDIQFHLNSSKYEDKQNCDAKEAPEMNYSYKVEAYEFDDKCGRINNQSTDIQFHLNSSKYEDKPWKKLEIRRRILLL</sequence>
<reference evidence="2" key="1">
    <citation type="submission" date="2025-08" db="UniProtKB">
        <authorList>
            <consortium name="RefSeq"/>
        </authorList>
    </citation>
    <scope>IDENTIFICATION</scope>
    <source>
        <strain evidence="2">J_2021</strain>
        <tissue evidence="2">Erythrocytes</tissue>
    </source>
</reference>
<protein>
    <submittedName>
        <fullName evidence="2">Tektin-4-like isoform X2</fullName>
    </submittedName>
</protein>
<organism evidence="1 2">
    <name type="scientific">Xenopus laevis</name>
    <name type="common">African clawed frog</name>
    <dbReference type="NCBI Taxonomy" id="8355"/>
    <lineage>
        <taxon>Eukaryota</taxon>
        <taxon>Metazoa</taxon>
        <taxon>Chordata</taxon>
        <taxon>Craniata</taxon>
        <taxon>Vertebrata</taxon>
        <taxon>Euteleostomi</taxon>
        <taxon>Amphibia</taxon>
        <taxon>Batrachia</taxon>
        <taxon>Anura</taxon>
        <taxon>Pipoidea</taxon>
        <taxon>Pipidae</taxon>
        <taxon>Xenopodinae</taxon>
        <taxon>Xenopus</taxon>
        <taxon>Xenopus</taxon>
    </lineage>
</organism>
<accession>A0A8J1LU84</accession>
<evidence type="ECO:0000313" key="2">
    <source>
        <dbReference type="RefSeq" id="XP_041432601.1"/>
    </source>
</evidence>
<keyword evidence="1" id="KW-1185">Reference proteome</keyword>